<dbReference type="OrthoDB" id="9812943at2"/>
<evidence type="ECO:0000256" key="5">
    <source>
        <dbReference type="ARBA" id="ARBA00022993"/>
    </source>
</evidence>
<dbReference type="NCBIfam" id="TIGR00152">
    <property type="entry name" value="dephospho-CoA kinase"/>
    <property type="match status" value="1"/>
</dbReference>
<dbReference type="InterPro" id="IPR001977">
    <property type="entry name" value="Depp_CoAkinase"/>
</dbReference>
<keyword evidence="6 8" id="KW-0418">Kinase</keyword>
<dbReference type="PANTHER" id="PTHR10695:SF46">
    <property type="entry name" value="BIFUNCTIONAL COENZYME A SYNTHASE-RELATED"/>
    <property type="match status" value="1"/>
</dbReference>
<evidence type="ECO:0000256" key="3">
    <source>
        <dbReference type="ARBA" id="ARBA00022741"/>
    </source>
</evidence>
<evidence type="ECO:0000256" key="7">
    <source>
        <dbReference type="NCBIfam" id="TIGR00152"/>
    </source>
</evidence>
<protein>
    <recommendedName>
        <fullName evidence="6 7">Dephospho-CoA kinase</fullName>
        <ecNumber evidence="6 7">2.7.1.24</ecNumber>
    </recommendedName>
    <alternativeName>
        <fullName evidence="6">Dephosphocoenzyme A kinase</fullName>
    </alternativeName>
</protein>
<dbReference type="HAMAP" id="MF_00376">
    <property type="entry name" value="Dephospho_CoA_kinase"/>
    <property type="match status" value="1"/>
</dbReference>
<dbReference type="AlphaFoldDB" id="A0A2W6MXG6"/>
<dbReference type="EMBL" id="NBIU01000019">
    <property type="protein sequence ID" value="PZT47878.1"/>
    <property type="molecule type" value="Genomic_DNA"/>
</dbReference>
<keyword evidence="6" id="KW-0963">Cytoplasm</keyword>
<dbReference type="GO" id="GO:0004140">
    <property type="term" value="F:dephospho-CoA kinase activity"/>
    <property type="evidence" value="ECO:0007669"/>
    <property type="project" value="UniProtKB-UniRule"/>
</dbReference>
<evidence type="ECO:0000313" key="8">
    <source>
        <dbReference type="EMBL" id="PZT47878.1"/>
    </source>
</evidence>
<dbReference type="CDD" id="cd02022">
    <property type="entry name" value="DPCK"/>
    <property type="match status" value="1"/>
</dbReference>
<keyword evidence="2 6" id="KW-0808">Transferase</keyword>
<reference evidence="8 9" key="1">
    <citation type="submission" date="2017-03" db="EMBL/GenBank/DDBJ databases">
        <title>Genomic and clinical evidence uncovers the enterohepatic species Helicobacter valdiviensis as a potential human intestinal pathogen.</title>
        <authorList>
            <person name="Fresia P."/>
            <person name="Jara R."/>
            <person name="Sierra R."/>
            <person name="Ferres I."/>
            <person name="Greif G."/>
            <person name="Iraola G."/>
            <person name="Collado L."/>
        </authorList>
    </citation>
    <scope>NUCLEOTIDE SEQUENCE [LARGE SCALE GENOMIC DNA]</scope>
    <source>
        <strain evidence="8 9">WBE14</strain>
    </source>
</reference>
<evidence type="ECO:0000313" key="9">
    <source>
        <dbReference type="Proteomes" id="UP000249746"/>
    </source>
</evidence>
<evidence type="ECO:0000256" key="2">
    <source>
        <dbReference type="ARBA" id="ARBA00022679"/>
    </source>
</evidence>
<dbReference type="PANTHER" id="PTHR10695">
    <property type="entry name" value="DEPHOSPHO-COA KINASE-RELATED"/>
    <property type="match status" value="1"/>
</dbReference>
<dbReference type="Pfam" id="PF01121">
    <property type="entry name" value="CoaE"/>
    <property type="match status" value="1"/>
</dbReference>
<evidence type="ECO:0000256" key="4">
    <source>
        <dbReference type="ARBA" id="ARBA00022840"/>
    </source>
</evidence>
<keyword evidence="4 6" id="KW-0067">ATP-binding</keyword>
<dbReference type="UniPathway" id="UPA00241">
    <property type="reaction ID" value="UER00356"/>
</dbReference>
<dbReference type="EC" id="2.7.1.24" evidence="6 7"/>
<keyword evidence="5 6" id="KW-0173">Coenzyme A biosynthesis</keyword>
<organism evidence="8 9">
    <name type="scientific">Helicobacter valdiviensis</name>
    <dbReference type="NCBI Taxonomy" id="1458358"/>
    <lineage>
        <taxon>Bacteria</taxon>
        <taxon>Pseudomonadati</taxon>
        <taxon>Campylobacterota</taxon>
        <taxon>Epsilonproteobacteria</taxon>
        <taxon>Campylobacterales</taxon>
        <taxon>Helicobacteraceae</taxon>
        <taxon>Helicobacter</taxon>
    </lineage>
</organism>
<dbReference type="GO" id="GO:0005737">
    <property type="term" value="C:cytoplasm"/>
    <property type="evidence" value="ECO:0007669"/>
    <property type="project" value="UniProtKB-SubCell"/>
</dbReference>
<evidence type="ECO:0000256" key="6">
    <source>
        <dbReference type="HAMAP-Rule" id="MF_00376"/>
    </source>
</evidence>
<sequence>MSLKYAIVLSGGIGSGKSTSASLLKLYGYKVICADSIAHLKLEECQAEIVKEFGKEILQEGKIHRKKLGEIVFNNQDKKQKLEALLHPKIKEEILKLAKIEEEKKVFYFIDIPLFFETKNYEIKESLLIYAPQNIQLERVILRDHCSKEEALLKISHQMSMEEKKKKASYVIENTGTLEELQEQIEKYLTSYLPNLKIY</sequence>
<dbReference type="SUPFAM" id="SSF52540">
    <property type="entry name" value="P-loop containing nucleoside triphosphate hydrolases"/>
    <property type="match status" value="1"/>
</dbReference>
<keyword evidence="9" id="KW-1185">Reference proteome</keyword>
<proteinExistence type="inferred from homology"/>
<dbReference type="InterPro" id="IPR027417">
    <property type="entry name" value="P-loop_NTPase"/>
</dbReference>
<dbReference type="GO" id="GO:0005524">
    <property type="term" value="F:ATP binding"/>
    <property type="evidence" value="ECO:0007669"/>
    <property type="project" value="UniProtKB-UniRule"/>
</dbReference>
<comment type="catalytic activity">
    <reaction evidence="6">
        <text>3'-dephospho-CoA + ATP = ADP + CoA + H(+)</text>
        <dbReference type="Rhea" id="RHEA:18245"/>
        <dbReference type="ChEBI" id="CHEBI:15378"/>
        <dbReference type="ChEBI" id="CHEBI:30616"/>
        <dbReference type="ChEBI" id="CHEBI:57287"/>
        <dbReference type="ChEBI" id="CHEBI:57328"/>
        <dbReference type="ChEBI" id="CHEBI:456216"/>
        <dbReference type="EC" id="2.7.1.24"/>
    </reaction>
</comment>
<evidence type="ECO:0000256" key="1">
    <source>
        <dbReference type="ARBA" id="ARBA00009018"/>
    </source>
</evidence>
<name>A0A2W6MXG6_9HELI</name>
<keyword evidence="3 6" id="KW-0547">Nucleotide-binding</keyword>
<comment type="similarity">
    <text evidence="1 6">Belongs to the CoaE family.</text>
</comment>
<dbReference type="Proteomes" id="UP000249746">
    <property type="component" value="Unassembled WGS sequence"/>
</dbReference>
<accession>A0A2W6MXG6</accession>
<comment type="function">
    <text evidence="6">Catalyzes the phosphorylation of the 3'-hydroxyl group of dephosphocoenzyme A to form coenzyme A.</text>
</comment>
<comment type="caution">
    <text evidence="8">The sequence shown here is derived from an EMBL/GenBank/DDBJ whole genome shotgun (WGS) entry which is preliminary data.</text>
</comment>
<comment type="subcellular location">
    <subcellularLocation>
        <location evidence="6">Cytoplasm</location>
    </subcellularLocation>
</comment>
<dbReference type="RefSeq" id="WP_111230068.1">
    <property type="nucleotide sequence ID" value="NZ_NBIU01000019.1"/>
</dbReference>
<gene>
    <name evidence="6" type="primary">coaE</name>
    <name evidence="8" type="ORF">B6S12_06875</name>
</gene>
<dbReference type="PROSITE" id="PS51219">
    <property type="entry name" value="DPCK"/>
    <property type="match status" value="1"/>
</dbReference>
<dbReference type="GO" id="GO:0015937">
    <property type="term" value="P:coenzyme A biosynthetic process"/>
    <property type="evidence" value="ECO:0007669"/>
    <property type="project" value="UniProtKB-UniRule"/>
</dbReference>
<dbReference type="Gene3D" id="3.40.50.300">
    <property type="entry name" value="P-loop containing nucleotide triphosphate hydrolases"/>
    <property type="match status" value="1"/>
</dbReference>
<comment type="pathway">
    <text evidence="6">Cofactor biosynthesis; coenzyme A biosynthesis; CoA from (R)-pantothenate: step 5/5.</text>
</comment>
<feature type="binding site" evidence="6">
    <location>
        <begin position="14"/>
        <end position="19"/>
    </location>
    <ligand>
        <name>ATP</name>
        <dbReference type="ChEBI" id="CHEBI:30616"/>
    </ligand>
</feature>